<reference evidence="1 2" key="1">
    <citation type="journal article" date="2011" name="J. Bacteriol.">
        <title>Complete genome sequence of the obligate piezophilic hyperthermophilic archaeon Pyrococcus yayanosii CH1.</title>
        <authorList>
            <person name="Jun X."/>
            <person name="Lupeng L."/>
            <person name="Minjuan X."/>
            <person name="Oger P."/>
            <person name="Fengping W."/>
            <person name="Jebbar M."/>
            <person name="Xiang X."/>
        </authorList>
    </citation>
    <scope>NUCLEOTIDE SEQUENCE [LARGE SCALE GENOMIC DNA]</scope>
    <source>
        <strain evidence="2">CH1 / JCM 16557</strain>
    </source>
</reference>
<dbReference type="Proteomes" id="UP000008386">
    <property type="component" value="Chromosome"/>
</dbReference>
<gene>
    <name evidence="1" type="ordered locus">PYCH_17820</name>
</gene>
<organism evidence="1 2">
    <name type="scientific">Pyrococcus yayanosii (strain CH1 / JCM 16557)</name>
    <dbReference type="NCBI Taxonomy" id="529709"/>
    <lineage>
        <taxon>Archaea</taxon>
        <taxon>Methanobacteriati</taxon>
        <taxon>Methanobacteriota</taxon>
        <taxon>Thermococci</taxon>
        <taxon>Thermococcales</taxon>
        <taxon>Thermococcaceae</taxon>
        <taxon>Pyrococcus</taxon>
    </lineage>
</organism>
<dbReference type="AlphaFoldDB" id="F8AHY4"/>
<dbReference type="HOGENOM" id="CLU_3302889_0_0_2"/>
<dbReference type="EMBL" id="CP002779">
    <property type="protein sequence ID" value="AEH25441.1"/>
    <property type="molecule type" value="Genomic_DNA"/>
</dbReference>
<protein>
    <submittedName>
        <fullName evidence="1">Uncharacterized protein</fullName>
    </submittedName>
</protein>
<name>F8AHY4_PYRYC</name>
<evidence type="ECO:0000313" key="2">
    <source>
        <dbReference type="Proteomes" id="UP000008386"/>
    </source>
</evidence>
<accession>F8AHY4</accession>
<proteinExistence type="predicted"/>
<keyword evidence="2" id="KW-1185">Reference proteome</keyword>
<evidence type="ECO:0000313" key="1">
    <source>
        <dbReference type="EMBL" id="AEH25441.1"/>
    </source>
</evidence>
<dbReference type="KEGG" id="pya:PYCH_17820"/>
<sequence length="39" mass="4018">MGTSVLEAKASSMPVVTVDSLTKGEGNKGMAIHIASRQD</sequence>